<dbReference type="InterPro" id="IPR009030">
    <property type="entry name" value="Growth_fac_rcpt_cys_sf"/>
</dbReference>
<keyword evidence="4" id="KW-0677">Repeat</keyword>
<evidence type="ECO:0000256" key="1">
    <source>
        <dbReference type="ARBA" id="ARBA00022614"/>
    </source>
</evidence>
<dbReference type="SMART" id="SM00013">
    <property type="entry name" value="LRRNT"/>
    <property type="match status" value="1"/>
</dbReference>
<feature type="compositionally biased region" description="Polar residues" evidence="9">
    <location>
        <begin position="484"/>
        <end position="493"/>
    </location>
</feature>
<dbReference type="PANTHER" id="PTHR24416">
    <property type="entry name" value="TYROSINE-PROTEIN KINASE RECEPTOR"/>
    <property type="match status" value="1"/>
</dbReference>
<keyword evidence="6 12" id="KW-0418">Kinase</keyword>
<protein>
    <submittedName>
        <fullName evidence="12">TKL protein kinase</fullName>
    </submittedName>
</protein>
<evidence type="ECO:0000313" key="13">
    <source>
        <dbReference type="Proteomes" id="UP000008743"/>
    </source>
</evidence>
<reference evidence="13" key="1">
    <citation type="submission" date="2011-02" db="EMBL/GenBank/DDBJ databases">
        <title>The Genome Sequence of Capsaspora owczarzaki ATCC 30864.</title>
        <authorList>
            <person name="Russ C."/>
            <person name="Cuomo C."/>
            <person name="Burger G."/>
            <person name="Gray M.W."/>
            <person name="Holland P.W.H."/>
            <person name="King N."/>
            <person name="Lang F.B.F."/>
            <person name="Roger A.J."/>
            <person name="Ruiz-Trillo I."/>
            <person name="Young S.K."/>
            <person name="Zeng Q."/>
            <person name="Gargeya S."/>
            <person name="Alvarado L."/>
            <person name="Berlin A."/>
            <person name="Chapman S.B."/>
            <person name="Chen Z."/>
            <person name="Freedman E."/>
            <person name="Gellesch M."/>
            <person name="Goldberg J."/>
            <person name="Griggs A."/>
            <person name="Gujja S."/>
            <person name="Heilman E."/>
            <person name="Heiman D."/>
            <person name="Howarth C."/>
            <person name="Mehta T."/>
            <person name="Neiman D."/>
            <person name="Pearson M."/>
            <person name="Roberts A."/>
            <person name="Saif S."/>
            <person name="Shea T."/>
            <person name="Shenoy N."/>
            <person name="Sisk P."/>
            <person name="Stolte C."/>
            <person name="Sykes S."/>
            <person name="White J."/>
            <person name="Yandava C."/>
            <person name="Haas B."/>
            <person name="Nusbaum C."/>
            <person name="Birren B."/>
        </authorList>
    </citation>
    <scope>NUCLEOTIDE SEQUENCE</scope>
    <source>
        <strain evidence="13">ATCC 30864</strain>
    </source>
</reference>
<evidence type="ECO:0000256" key="8">
    <source>
        <dbReference type="ARBA" id="ARBA00023137"/>
    </source>
</evidence>
<sequence length="815" mass="87284">MATKGFGHVLILALLLCVMNHVHLAQAVNACGAGGVCTCSGTVVHCQSQSLTSIPSGIPADTTELHLCHTRITSISANAFTGLTALTTLDLNYNPITNIPSSAFTDLNALKHLYLQSSRITSIPADAFISLTALNTLALSGYWITSIPKNAFTDLTALQYLHLGGSRITSIPAGALTGLTALTQLDLDRNLITSISANAFTGLTALQYLNLQDNQITSIPSSAFSGLTGLIDLYASDLNARIAHRRLTRLHSICRNLQDNQITSIPSSAFSGLTGLIDLLLNANPFTTLPPGLFSGLPNDLYLSAGGLPYLSPNNFTFGGNAVAPPSMYGSASRPYPCDTACATCYVAGRSACCGINCLTCNSSSVCTQCYEGYIMMDGSCAAIPSALFAAAASTVSTSAASFMSIAVASVASVTSFIAQLGGGSQAAITAVVTVATIAILELIRRRLQSAVARPNDSTFEAVEMSVSPVTRSTRSQNDEDITVGQSHPQPLHLTTSTTSAELIYENDRAFVTGSASRRIRESLTIVKHLASGNFGDVALGQLPFNVLPPRAQSLLGPTTSQTVQVAVKSLKSNANEQSRKDFEIEADSMTPFVHPNVVRLLAALVASEPHLVLLEFVQYGDLRTLLQKSKKQSFEWTHNEQIHVIRQIALGMEYLGTLNFVHRDLAARNCLVGQGMVVKVADFGLSRELEDEEKYYRMQTNRELPLKWMAPETMTGPKFSSMSDVWSFGVTVWECCSYGAVPYGKVNGAEALAHVAAGGRLPMPENCMPELYNVMMTCWNVIPEFRPSFSQLVKALKAFEDGTAVRDIGELLKE</sequence>
<evidence type="ECO:0000256" key="10">
    <source>
        <dbReference type="SAM" id="SignalP"/>
    </source>
</evidence>
<dbReference type="InterPro" id="IPR032675">
    <property type="entry name" value="LRR_dom_sf"/>
</dbReference>
<dbReference type="InterPro" id="IPR000719">
    <property type="entry name" value="Prot_kinase_dom"/>
</dbReference>
<dbReference type="SUPFAM" id="SSF57184">
    <property type="entry name" value="Growth factor receptor domain"/>
    <property type="match status" value="1"/>
</dbReference>
<dbReference type="STRING" id="595528.A0A0D2WGN6"/>
<feature type="signal peptide" evidence="10">
    <location>
        <begin position="1"/>
        <end position="27"/>
    </location>
</feature>
<dbReference type="Gene3D" id="3.30.200.20">
    <property type="entry name" value="Phosphorylase Kinase, domain 1"/>
    <property type="match status" value="1"/>
</dbReference>
<dbReference type="SUPFAM" id="SSF56112">
    <property type="entry name" value="Protein kinase-like (PK-like)"/>
    <property type="match status" value="1"/>
</dbReference>
<evidence type="ECO:0000313" key="12">
    <source>
        <dbReference type="EMBL" id="KJE88595.1"/>
    </source>
</evidence>
<dbReference type="InterPro" id="IPR001611">
    <property type="entry name" value="Leu-rich_rpt"/>
</dbReference>
<dbReference type="Pfam" id="PF01462">
    <property type="entry name" value="LRRNT"/>
    <property type="match status" value="1"/>
</dbReference>
<keyword evidence="2" id="KW-0808">Transferase</keyword>
<dbReference type="AlphaFoldDB" id="A0A0D2WGN6"/>
<dbReference type="InterPro" id="IPR006212">
    <property type="entry name" value="Furin_repeat"/>
</dbReference>
<dbReference type="OrthoDB" id="10261027at2759"/>
<evidence type="ECO:0000256" key="7">
    <source>
        <dbReference type="ARBA" id="ARBA00022840"/>
    </source>
</evidence>
<dbReference type="GO" id="GO:0007169">
    <property type="term" value="P:cell surface receptor protein tyrosine kinase signaling pathway"/>
    <property type="evidence" value="ECO:0007669"/>
    <property type="project" value="TreeGrafter"/>
</dbReference>
<keyword evidence="8" id="KW-0829">Tyrosine-protein kinase</keyword>
<name>A0A0D2WGN6_CAPO3</name>
<dbReference type="Proteomes" id="UP000008743">
    <property type="component" value="Unassembled WGS sequence"/>
</dbReference>
<evidence type="ECO:0000256" key="9">
    <source>
        <dbReference type="SAM" id="MobiDB-lite"/>
    </source>
</evidence>
<dbReference type="InParanoid" id="A0A0D2WGN6"/>
<dbReference type="InterPro" id="IPR003591">
    <property type="entry name" value="Leu-rich_rpt_typical-subtyp"/>
</dbReference>
<dbReference type="PANTHER" id="PTHR24416:SF611">
    <property type="entry name" value="TYROSINE-PROTEIN KINASE TRANSMEMBRANE RECEPTOR ROR"/>
    <property type="match status" value="1"/>
</dbReference>
<dbReference type="PhylomeDB" id="A0A0D2WGN6"/>
<dbReference type="FunFam" id="1.10.510.10:FF:000554">
    <property type="entry name" value="Predicted protein"/>
    <property type="match status" value="1"/>
</dbReference>
<dbReference type="PRINTS" id="PR00109">
    <property type="entry name" value="TYRKINASE"/>
</dbReference>
<dbReference type="Gene3D" id="1.10.510.10">
    <property type="entry name" value="Transferase(Phosphotransferase) domain 1"/>
    <property type="match status" value="1"/>
</dbReference>
<keyword evidence="5" id="KW-0547">Nucleotide-binding</keyword>
<dbReference type="FunFam" id="3.80.10.10:FF:001164">
    <property type="entry name" value="GH01279p"/>
    <property type="match status" value="1"/>
</dbReference>
<dbReference type="Pfam" id="PF13855">
    <property type="entry name" value="LRR_8"/>
    <property type="match status" value="3"/>
</dbReference>
<dbReference type="Gene3D" id="3.80.10.10">
    <property type="entry name" value="Ribonuclease Inhibitor"/>
    <property type="match status" value="2"/>
</dbReference>
<keyword evidence="1" id="KW-0433">Leucine-rich repeat</keyword>
<dbReference type="GO" id="GO:0043235">
    <property type="term" value="C:receptor complex"/>
    <property type="evidence" value="ECO:0007669"/>
    <property type="project" value="TreeGrafter"/>
</dbReference>
<dbReference type="CDD" id="cd00064">
    <property type="entry name" value="FU"/>
    <property type="match status" value="1"/>
</dbReference>
<keyword evidence="3 10" id="KW-0732">Signal</keyword>
<accession>A0A0D2WGN6</accession>
<proteinExistence type="predicted"/>
<dbReference type="PROSITE" id="PS50011">
    <property type="entry name" value="PROTEIN_KINASE_DOM"/>
    <property type="match status" value="1"/>
</dbReference>
<dbReference type="InterPro" id="IPR020635">
    <property type="entry name" value="Tyr_kinase_cat_dom"/>
</dbReference>
<dbReference type="Pfam" id="PF07714">
    <property type="entry name" value="PK_Tyr_Ser-Thr"/>
    <property type="match status" value="1"/>
</dbReference>
<feature type="domain" description="Protein kinase" evidence="11">
    <location>
        <begin position="524"/>
        <end position="800"/>
    </location>
</feature>
<dbReference type="InterPro" id="IPR050122">
    <property type="entry name" value="RTK"/>
</dbReference>
<dbReference type="SMART" id="SM00369">
    <property type="entry name" value="LRR_TYP"/>
    <property type="match status" value="9"/>
</dbReference>
<dbReference type="SMART" id="SM00219">
    <property type="entry name" value="TyrKc"/>
    <property type="match status" value="1"/>
</dbReference>
<dbReference type="GO" id="GO:0005886">
    <property type="term" value="C:plasma membrane"/>
    <property type="evidence" value="ECO:0007669"/>
    <property type="project" value="TreeGrafter"/>
</dbReference>
<dbReference type="EMBL" id="KE346360">
    <property type="protein sequence ID" value="KJE88595.1"/>
    <property type="molecule type" value="Genomic_DNA"/>
</dbReference>
<evidence type="ECO:0000256" key="5">
    <source>
        <dbReference type="ARBA" id="ARBA00022741"/>
    </source>
</evidence>
<dbReference type="CDD" id="cd00192">
    <property type="entry name" value="PTKc"/>
    <property type="match status" value="1"/>
</dbReference>
<dbReference type="InterPro" id="IPR008266">
    <property type="entry name" value="Tyr_kinase_AS"/>
</dbReference>
<dbReference type="GO" id="GO:0005524">
    <property type="term" value="F:ATP binding"/>
    <property type="evidence" value="ECO:0007669"/>
    <property type="project" value="UniProtKB-KW"/>
</dbReference>
<evidence type="ECO:0000256" key="4">
    <source>
        <dbReference type="ARBA" id="ARBA00022737"/>
    </source>
</evidence>
<feature type="region of interest" description="Disordered" evidence="9">
    <location>
        <begin position="464"/>
        <end position="493"/>
    </location>
</feature>
<dbReference type="PROSITE" id="PS51450">
    <property type="entry name" value="LRR"/>
    <property type="match status" value="3"/>
</dbReference>
<feature type="chain" id="PRO_5002266360" evidence="10">
    <location>
        <begin position="28"/>
        <end position="815"/>
    </location>
</feature>
<dbReference type="InterPro" id="IPR001245">
    <property type="entry name" value="Ser-Thr/Tyr_kinase_cat_dom"/>
</dbReference>
<dbReference type="InterPro" id="IPR000372">
    <property type="entry name" value="LRRNT"/>
</dbReference>
<evidence type="ECO:0000256" key="2">
    <source>
        <dbReference type="ARBA" id="ARBA00022679"/>
    </source>
</evidence>
<gene>
    <name evidence="12" type="ORF">CAOG_000226</name>
</gene>
<evidence type="ECO:0000259" key="11">
    <source>
        <dbReference type="PROSITE" id="PS50011"/>
    </source>
</evidence>
<dbReference type="PROSITE" id="PS00109">
    <property type="entry name" value="PROTEIN_KINASE_TYR"/>
    <property type="match status" value="1"/>
</dbReference>
<evidence type="ECO:0000256" key="6">
    <source>
        <dbReference type="ARBA" id="ARBA00022777"/>
    </source>
</evidence>
<evidence type="ECO:0000256" key="3">
    <source>
        <dbReference type="ARBA" id="ARBA00022729"/>
    </source>
</evidence>
<keyword evidence="7" id="KW-0067">ATP-binding</keyword>
<dbReference type="GO" id="GO:0004714">
    <property type="term" value="F:transmembrane receptor protein tyrosine kinase activity"/>
    <property type="evidence" value="ECO:0007669"/>
    <property type="project" value="TreeGrafter"/>
</dbReference>
<organism evidence="12 13">
    <name type="scientific">Capsaspora owczarzaki (strain ATCC 30864)</name>
    <dbReference type="NCBI Taxonomy" id="595528"/>
    <lineage>
        <taxon>Eukaryota</taxon>
        <taxon>Filasterea</taxon>
        <taxon>Capsaspora</taxon>
    </lineage>
</organism>
<dbReference type="InterPro" id="IPR011009">
    <property type="entry name" value="Kinase-like_dom_sf"/>
</dbReference>
<dbReference type="SUPFAM" id="SSF52058">
    <property type="entry name" value="L domain-like"/>
    <property type="match status" value="2"/>
</dbReference>
<keyword evidence="13" id="KW-1185">Reference proteome</keyword>